<feature type="compositionally biased region" description="Basic residues" evidence="3">
    <location>
        <begin position="54"/>
        <end position="63"/>
    </location>
</feature>
<evidence type="ECO:0000313" key="6">
    <source>
        <dbReference type="EMBL" id="CAI8011384.1"/>
    </source>
</evidence>
<dbReference type="PANTHER" id="PTHR11216:SF174">
    <property type="entry name" value="GH06923P"/>
    <property type="match status" value="1"/>
</dbReference>
<dbReference type="SMART" id="SM00054">
    <property type="entry name" value="EFh"/>
    <property type="match status" value="1"/>
</dbReference>
<organism evidence="6 7">
    <name type="scientific">Geodia barretti</name>
    <name type="common">Barrett's horny sponge</name>
    <dbReference type="NCBI Taxonomy" id="519541"/>
    <lineage>
        <taxon>Eukaryota</taxon>
        <taxon>Metazoa</taxon>
        <taxon>Porifera</taxon>
        <taxon>Demospongiae</taxon>
        <taxon>Heteroscleromorpha</taxon>
        <taxon>Tetractinellida</taxon>
        <taxon>Astrophorina</taxon>
        <taxon>Geodiidae</taxon>
        <taxon>Geodia</taxon>
    </lineage>
</organism>
<dbReference type="Gene3D" id="1.10.238.10">
    <property type="entry name" value="EF-hand"/>
    <property type="match status" value="1"/>
</dbReference>
<dbReference type="PROSITE" id="PS50031">
    <property type="entry name" value="EH"/>
    <property type="match status" value="1"/>
</dbReference>
<dbReference type="PROSITE" id="PS50222">
    <property type="entry name" value="EF_HAND_2"/>
    <property type="match status" value="1"/>
</dbReference>
<dbReference type="Proteomes" id="UP001174909">
    <property type="component" value="Unassembled WGS sequence"/>
</dbReference>
<evidence type="ECO:0000259" key="5">
    <source>
        <dbReference type="PROSITE" id="PS50222"/>
    </source>
</evidence>
<evidence type="ECO:0000259" key="4">
    <source>
        <dbReference type="PROSITE" id="PS50031"/>
    </source>
</evidence>
<evidence type="ECO:0000256" key="3">
    <source>
        <dbReference type="SAM" id="MobiDB-lite"/>
    </source>
</evidence>
<dbReference type="InterPro" id="IPR011992">
    <property type="entry name" value="EF-hand-dom_pair"/>
</dbReference>
<dbReference type="EMBL" id="CASHTH010001100">
    <property type="protein sequence ID" value="CAI8011384.1"/>
    <property type="molecule type" value="Genomic_DNA"/>
</dbReference>
<dbReference type="CDD" id="cd00052">
    <property type="entry name" value="EH"/>
    <property type="match status" value="1"/>
</dbReference>
<feature type="compositionally biased region" description="Pro residues" evidence="3">
    <location>
        <begin position="586"/>
        <end position="602"/>
    </location>
</feature>
<feature type="domain" description="EF-hand" evidence="5">
    <location>
        <begin position="280"/>
        <end position="315"/>
    </location>
</feature>
<feature type="compositionally biased region" description="Basic and acidic residues" evidence="3">
    <location>
        <begin position="493"/>
        <end position="507"/>
    </location>
</feature>
<feature type="domain" description="EH" evidence="4">
    <location>
        <begin position="272"/>
        <end position="340"/>
    </location>
</feature>
<feature type="coiled-coil region" evidence="2">
    <location>
        <begin position="629"/>
        <end position="670"/>
    </location>
</feature>
<dbReference type="Pfam" id="PF12763">
    <property type="entry name" value="EH"/>
    <property type="match status" value="1"/>
</dbReference>
<feature type="compositionally biased region" description="Polar residues" evidence="3">
    <location>
        <begin position="122"/>
        <end position="137"/>
    </location>
</feature>
<protein>
    <submittedName>
        <fullName evidence="6">Intersectin-1</fullName>
    </submittedName>
</protein>
<reference evidence="6" key="1">
    <citation type="submission" date="2023-03" db="EMBL/GenBank/DDBJ databases">
        <authorList>
            <person name="Steffen K."/>
            <person name="Cardenas P."/>
        </authorList>
    </citation>
    <scope>NUCLEOTIDE SEQUENCE</scope>
</reference>
<feature type="compositionally biased region" description="Basic and acidic residues" evidence="3">
    <location>
        <begin position="43"/>
        <end position="53"/>
    </location>
</feature>
<feature type="compositionally biased region" description="Pro residues" evidence="3">
    <location>
        <begin position="531"/>
        <end position="540"/>
    </location>
</feature>
<dbReference type="InterPro" id="IPR002048">
    <property type="entry name" value="EF_hand_dom"/>
</dbReference>
<dbReference type="SMART" id="SM00027">
    <property type="entry name" value="EH"/>
    <property type="match status" value="1"/>
</dbReference>
<sequence length="681" mass="73680">MEENDAQPTLQVSPGALLSDQPRSKEGKREKRKGGGLSLGRTKPRDSATEKVYKKGKHTRNKSGSRTPPDSPRGDRTARGGKTQPSPNVKGHRKRYSQLGLDLSSAESEEEGEEEGEEGQTYFANQAASDISGSARSNEPFFTIERETKPSQPTSPGPRSTIQFPVQFEELGGGGLSLVSTFEPQLPQSGDPAVLPPTHPLLPTPDVGAWSPAFSAPPTSEPATNEAGIEKAKEQKVPEAEWRVSVELRLKCRKQFMDLHPIHGRLQGDQARSFFIQSRLPNSDLSAIWRLADVDRDNALSEEEFCVAMKLVLLRRKGYSLPTTVPLSLKDSATSEPRRKLGSLQASHTVGELPFPNLSQPGGLLVEVAESELHDSSLTSTAVERGEPAVATIISLNDDNEGPTSDKDTSTPSVRRALSLKQFSPPPVETDRGHTSPPASPFSPPASTETAPIIFFQNPSPKHPHLSKAAAAVSKSGYHKLSGAGEDEEGEESKELKQPMISRERGHGRSTSLDLNKMIPGSSVLSDMPAAEPPRPPPKPVAEDSDLPPQTRGRSASTGSISSTGPSLPPPSIDSSTNALLLPGTARPPPPAHKVPLLPPVPKPRRPPPPKREAKEPPPDESLSLLRDKSELQTTIRSLKDTNATLQALNRELEEKLFRLMEDRVQLAREVELARQMQTSS</sequence>
<keyword evidence="7" id="KW-1185">Reference proteome</keyword>
<feature type="region of interest" description="Disordered" evidence="3">
    <location>
        <begin position="1"/>
        <end position="162"/>
    </location>
</feature>
<dbReference type="PANTHER" id="PTHR11216">
    <property type="entry name" value="EH DOMAIN"/>
    <property type="match status" value="1"/>
</dbReference>
<evidence type="ECO:0000256" key="2">
    <source>
        <dbReference type="SAM" id="Coils"/>
    </source>
</evidence>
<evidence type="ECO:0000256" key="1">
    <source>
        <dbReference type="ARBA" id="ARBA00022837"/>
    </source>
</evidence>
<dbReference type="GO" id="GO:0005737">
    <property type="term" value="C:cytoplasm"/>
    <property type="evidence" value="ECO:0007669"/>
    <property type="project" value="TreeGrafter"/>
</dbReference>
<name>A0AA35RH55_GEOBA</name>
<dbReference type="InterPro" id="IPR000261">
    <property type="entry name" value="EH_dom"/>
</dbReference>
<proteinExistence type="predicted"/>
<dbReference type="PROSITE" id="PS00018">
    <property type="entry name" value="EF_HAND_1"/>
    <property type="match status" value="1"/>
</dbReference>
<feature type="compositionally biased region" description="Acidic residues" evidence="3">
    <location>
        <begin position="107"/>
        <end position="118"/>
    </location>
</feature>
<feature type="compositionally biased region" description="Polar residues" evidence="3">
    <location>
        <begin position="1"/>
        <end position="12"/>
    </location>
</feature>
<dbReference type="GO" id="GO:0006897">
    <property type="term" value="P:endocytosis"/>
    <property type="evidence" value="ECO:0007669"/>
    <property type="project" value="TreeGrafter"/>
</dbReference>
<feature type="region of interest" description="Disordered" evidence="3">
    <location>
        <begin position="394"/>
        <end position="628"/>
    </location>
</feature>
<gene>
    <name evidence="6" type="ORF">GBAR_LOCUS7360</name>
</gene>
<feature type="compositionally biased region" description="Polar residues" evidence="3">
    <location>
        <begin position="150"/>
        <end position="162"/>
    </location>
</feature>
<keyword evidence="1" id="KW-0106">Calcium</keyword>
<dbReference type="GO" id="GO:0016197">
    <property type="term" value="P:endosomal transport"/>
    <property type="evidence" value="ECO:0007669"/>
    <property type="project" value="TreeGrafter"/>
</dbReference>
<dbReference type="InterPro" id="IPR018247">
    <property type="entry name" value="EF_Hand_1_Ca_BS"/>
</dbReference>
<comment type="caution">
    <text evidence="6">The sequence shown here is derived from an EMBL/GenBank/DDBJ whole genome shotgun (WGS) entry which is preliminary data.</text>
</comment>
<accession>A0AA35RH55</accession>
<evidence type="ECO:0000313" key="7">
    <source>
        <dbReference type="Proteomes" id="UP001174909"/>
    </source>
</evidence>
<feature type="compositionally biased region" description="Polar residues" evidence="3">
    <location>
        <begin position="552"/>
        <end position="566"/>
    </location>
</feature>
<keyword evidence="2" id="KW-0175">Coiled coil</keyword>
<dbReference type="SUPFAM" id="SSF47473">
    <property type="entry name" value="EF-hand"/>
    <property type="match status" value="1"/>
</dbReference>
<dbReference type="GO" id="GO:0005886">
    <property type="term" value="C:plasma membrane"/>
    <property type="evidence" value="ECO:0007669"/>
    <property type="project" value="TreeGrafter"/>
</dbReference>
<dbReference type="AlphaFoldDB" id="A0AA35RH55"/>
<feature type="region of interest" description="Disordered" evidence="3">
    <location>
        <begin position="209"/>
        <end position="234"/>
    </location>
</feature>
<dbReference type="GO" id="GO:0005509">
    <property type="term" value="F:calcium ion binding"/>
    <property type="evidence" value="ECO:0007669"/>
    <property type="project" value="InterPro"/>
</dbReference>